<organism evidence="1 2">
    <name type="scientific">Arthrobacter wenxiniae</name>
    <dbReference type="NCBI Taxonomy" id="2713570"/>
    <lineage>
        <taxon>Bacteria</taxon>
        <taxon>Bacillati</taxon>
        <taxon>Actinomycetota</taxon>
        <taxon>Actinomycetes</taxon>
        <taxon>Micrococcales</taxon>
        <taxon>Micrococcaceae</taxon>
        <taxon>Arthrobacter</taxon>
    </lineage>
</organism>
<gene>
    <name evidence="1" type="ORF">G6034_02510</name>
</gene>
<dbReference type="Pfam" id="PF04268">
    <property type="entry name" value="SoxG"/>
    <property type="match status" value="1"/>
</dbReference>
<dbReference type="AlphaFoldDB" id="A0A7Y7IEY4"/>
<evidence type="ECO:0000313" key="1">
    <source>
        <dbReference type="EMBL" id="NVM93795.1"/>
    </source>
</evidence>
<name>A0A7Y7IEY4_9MICC</name>
<dbReference type="Gene3D" id="3.30.70.1520">
    <property type="entry name" value="Heterotetrameric sarcosine oxidase"/>
    <property type="match status" value="1"/>
</dbReference>
<dbReference type="InterPro" id="IPR007375">
    <property type="entry name" value="SoxG"/>
</dbReference>
<protein>
    <submittedName>
        <fullName evidence="1">Sarcosine oxidase subunit gamma</fullName>
    </submittedName>
</protein>
<evidence type="ECO:0000313" key="2">
    <source>
        <dbReference type="Proteomes" id="UP000543556"/>
    </source>
</evidence>
<dbReference type="SUPFAM" id="SSF103025">
    <property type="entry name" value="Folate-binding domain"/>
    <property type="match status" value="1"/>
</dbReference>
<dbReference type="Gene3D" id="3.30.1360.120">
    <property type="entry name" value="Probable tRNA modification gtpase trme, domain 1"/>
    <property type="match status" value="1"/>
</dbReference>
<dbReference type="InterPro" id="IPR027266">
    <property type="entry name" value="TrmE/GcvT-like"/>
</dbReference>
<accession>A0A7Y7IEY4</accession>
<comment type="caution">
    <text evidence="1">The sequence shown here is derived from an EMBL/GenBank/DDBJ whole genome shotgun (WGS) entry which is preliminary data.</text>
</comment>
<dbReference type="RefSeq" id="WP_176633520.1">
    <property type="nucleotide sequence ID" value="NZ_JAAMFM010000002.1"/>
</dbReference>
<reference evidence="1 2" key="1">
    <citation type="submission" date="2020-02" db="EMBL/GenBank/DDBJ databases">
        <title>Genome sequence of strain AETb3-4.</title>
        <authorList>
            <person name="Gao J."/>
            <person name="Zhang X."/>
        </authorList>
    </citation>
    <scope>NUCLEOTIDE SEQUENCE [LARGE SCALE GENOMIC DNA]</scope>
    <source>
        <strain evidence="1 2">AETb3-4</strain>
    </source>
</reference>
<dbReference type="EMBL" id="JAAMFM010000002">
    <property type="protein sequence ID" value="NVM93795.1"/>
    <property type="molecule type" value="Genomic_DNA"/>
</dbReference>
<keyword evidence="2" id="KW-1185">Reference proteome</keyword>
<sequence length="210" mass="22088">MANSVNNTGVAALRRSPAEHLWTDFTVGSVAGERGVTLREVPFQTMVGIRVDPVSEAGVRLADVTGGLPVRCGEVTTGPAGVSVLWLGPDDFLAIAPGDAQDRLPGLLVAALGDGAGQVVDLSSNRTTFELSGPSARAVLEKSCAADLHPRSFAVGTAITTEVGKVPTPLWKTGEETFMLFPRASLADHLGRWLLDGLKEFASDRNPSWL</sequence>
<dbReference type="Proteomes" id="UP000543556">
    <property type="component" value="Unassembled WGS sequence"/>
</dbReference>
<proteinExistence type="predicted"/>